<evidence type="ECO:0000256" key="1">
    <source>
        <dbReference type="SAM" id="MobiDB-lite"/>
    </source>
</evidence>
<evidence type="ECO:0000313" key="4">
    <source>
        <dbReference type="Proteomes" id="UP000321571"/>
    </source>
</evidence>
<gene>
    <name evidence="3" type="ORF">FHP06_00795</name>
</gene>
<keyword evidence="4" id="KW-1185">Reference proteome</keyword>
<protein>
    <recommendedName>
        <fullName evidence="5">DUF3040 domain-containing protein</fullName>
    </recommendedName>
</protein>
<sequence>MPEPDDEFDEIVQGLDLDLSFPDDPPRPPPAAAPSPEPVDFDDLPDEPFYRRVTPPPPRPPHRGRTAAWIAVLGSPVAIMLATFLHVWLARPVLLGIGLIFVAGAIYLISQLPEHGPSRPDWPDDGAAL</sequence>
<accession>A0A5C8NNY9</accession>
<feature type="transmembrane region" description="Helical" evidence="2">
    <location>
        <begin position="93"/>
        <end position="110"/>
    </location>
</feature>
<organism evidence="3 4">
    <name type="scientific">Aeromicrobium terrae</name>
    <dbReference type="NCBI Taxonomy" id="2498846"/>
    <lineage>
        <taxon>Bacteria</taxon>
        <taxon>Bacillati</taxon>
        <taxon>Actinomycetota</taxon>
        <taxon>Actinomycetes</taxon>
        <taxon>Propionibacteriales</taxon>
        <taxon>Nocardioidaceae</taxon>
        <taxon>Aeromicrobium</taxon>
    </lineage>
</organism>
<dbReference type="AlphaFoldDB" id="A0A5C8NNY9"/>
<dbReference type="Proteomes" id="UP000321571">
    <property type="component" value="Unassembled WGS sequence"/>
</dbReference>
<keyword evidence="2" id="KW-0812">Transmembrane</keyword>
<reference evidence="3 4" key="1">
    <citation type="submission" date="2019-06" db="EMBL/GenBank/DDBJ databases">
        <title>Aeromicrobium sp. nov., isolated from a maize field.</title>
        <authorList>
            <person name="Lin S.-Y."/>
            <person name="Tsai C.-F."/>
            <person name="Young C.-C."/>
        </authorList>
    </citation>
    <scope>NUCLEOTIDE SEQUENCE [LARGE SCALE GENOMIC DNA]</scope>
    <source>
        <strain evidence="3 4">CC-CFT486</strain>
    </source>
</reference>
<proteinExistence type="predicted"/>
<dbReference type="RefSeq" id="WP_147682868.1">
    <property type="nucleotide sequence ID" value="NZ_VDUX01000001.1"/>
</dbReference>
<feature type="compositionally biased region" description="Pro residues" evidence="1">
    <location>
        <begin position="27"/>
        <end position="37"/>
    </location>
</feature>
<comment type="caution">
    <text evidence="3">The sequence shown here is derived from an EMBL/GenBank/DDBJ whole genome shotgun (WGS) entry which is preliminary data.</text>
</comment>
<keyword evidence="2" id="KW-1133">Transmembrane helix</keyword>
<feature type="region of interest" description="Disordered" evidence="1">
    <location>
        <begin position="14"/>
        <end position="63"/>
    </location>
</feature>
<dbReference type="OrthoDB" id="3749021at2"/>
<evidence type="ECO:0000313" key="3">
    <source>
        <dbReference type="EMBL" id="TXL62817.1"/>
    </source>
</evidence>
<feature type="transmembrane region" description="Helical" evidence="2">
    <location>
        <begin position="67"/>
        <end position="87"/>
    </location>
</feature>
<evidence type="ECO:0000256" key="2">
    <source>
        <dbReference type="SAM" id="Phobius"/>
    </source>
</evidence>
<keyword evidence="2" id="KW-0472">Membrane</keyword>
<evidence type="ECO:0008006" key="5">
    <source>
        <dbReference type="Google" id="ProtNLM"/>
    </source>
</evidence>
<name>A0A5C8NNY9_9ACTN</name>
<dbReference type="EMBL" id="VDUX01000001">
    <property type="protein sequence ID" value="TXL62817.1"/>
    <property type="molecule type" value="Genomic_DNA"/>
</dbReference>